<dbReference type="RefSeq" id="WP_184211428.1">
    <property type="nucleotide sequence ID" value="NZ_JACHIF010000009.1"/>
</dbReference>
<feature type="domain" description="Ice-binding protein C-terminal" evidence="2">
    <location>
        <begin position="213"/>
        <end position="235"/>
    </location>
</feature>
<evidence type="ECO:0000256" key="1">
    <source>
        <dbReference type="SAM" id="SignalP"/>
    </source>
</evidence>
<dbReference type="EMBL" id="JACHIF010000009">
    <property type="protein sequence ID" value="MBB5039545.1"/>
    <property type="molecule type" value="Genomic_DNA"/>
</dbReference>
<dbReference type="Pfam" id="PF07589">
    <property type="entry name" value="PEP-CTERM"/>
    <property type="match status" value="1"/>
</dbReference>
<dbReference type="AlphaFoldDB" id="A0A7W8DRQ8"/>
<evidence type="ECO:0000313" key="4">
    <source>
        <dbReference type="Proteomes" id="UP000534294"/>
    </source>
</evidence>
<keyword evidence="4" id="KW-1185">Reference proteome</keyword>
<dbReference type="InterPro" id="IPR013424">
    <property type="entry name" value="Ice-binding_C"/>
</dbReference>
<dbReference type="Proteomes" id="UP000534294">
    <property type="component" value="Unassembled WGS sequence"/>
</dbReference>
<comment type="caution">
    <text evidence="3">The sequence shown here is derived from an EMBL/GenBank/DDBJ whole genome shotgun (WGS) entry which is preliminary data.</text>
</comment>
<gene>
    <name evidence="3" type="ORF">HNQ64_003820</name>
</gene>
<keyword evidence="1" id="KW-0732">Signal</keyword>
<accession>A0A7W8DRQ8</accession>
<feature type="chain" id="PRO_5030609335" description="Ice-binding protein C-terminal domain-containing protein" evidence="1">
    <location>
        <begin position="30"/>
        <end position="244"/>
    </location>
</feature>
<evidence type="ECO:0000259" key="2">
    <source>
        <dbReference type="Pfam" id="PF07589"/>
    </source>
</evidence>
<dbReference type="NCBIfam" id="TIGR02595">
    <property type="entry name" value="PEP_CTERM"/>
    <property type="match status" value="1"/>
</dbReference>
<name>A0A7W8DRQ8_9BACT</name>
<feature type="signal peptide" evidence="1">
    <location>
        <begin position="1"/>
        <end position="29"/>
    </location>
</feature>
<sequence>MKPCLVRRLLLTCAAWSILALPMSSPASTIVWSSDFQDLLFDSNGQELDGNFSFEIGSFANGFVPTSSNFNDWAANWKVFDRAYDPTPADPNDGDPEGWEPLLQFYVGTAEHTATGGSASPDADPLSVFAQGEVAYLWVYNTKNREVGTEWALVTDGAGLGDVADDWAFPDPAEPSSTSYEWQLADADEAIYGGLNGTTGGGQNYTIQTSLVPVPEPGSSVLFGVAALGVLLRRRRTREQPSIR</sequence>
<evidence type="ECO:0000313" key="3">
    <source>
        <dbReference type="EMBL" id="MBB5039545.1"/>
    </source>
</evidence>
<proteinExistence type="predicted"/>
<organism evidence="3 4">
    <name type="scientific">Prosthecobacter dejongeii</name>
    <dbReference type="NCBI Taxonomy" id="48465"/>
    <lineage>
        <taxon>Bacteria</taxon>
        <taxon>Pseudomonadati</taxon>
        <taxon>Verrucomicrobiota</taxon>
        <taxon>Verrucomicrobiia</taxon>
        <taxon>Verrucomicrobiales</taxon>
        <taxon>Verrucomicrobiaceae</taxon>
        <taxon>Prosthecobacter</taxon>
    </lineage>
</organism>
<reference evidence="3 4" key="1">
    <citation type="submission" date="2020-08" db="EMBL/GenBank/DDBJ databases">
        <title>Genomic Encyclopedia of Type Strains, Phase IV (KMG-IV): sequencing the most valuable type-strain genomes for metagenomic binning, comparative biology and taxonomic classification.</title>
        <authorList>
            <person name="Goeker M."/>
        </authorList>
    </citation>
    <scope>NUCLEOTIDE SEQUENCE [LARGE SCALE GENOMIC DNA]</scope>
    <source>
        <strain evidence="3 4">DSM 12251</strain>
    </source>
</reference>
<protein>
    <recommendedName>
        <fullName evidence="2">Ice-binding protein C-terminal domain-containing protein</fullName>
    </recommendedName>
</protein>